<dbReference type="Proteomes" id="UP000546031">
    <property type="component" value="Unassembled WGS sequence"/>
</dbReference>
<evidence type="ECO:0000256" key="4">
    <source>
        <dbReference type="ARBA" id="ARBA00023027"/>
    </source>
</evidence>
<evidence type="ECO:0000256" key="1">
    <source>
        <dbReference type="ARBA" id="ARBA00005010"/>
    </source>
</evidence>
<dbReference type="InterPro" id="IPR028161">
    <property type="entry name" value="Met8-like"/>
</dbReference>
<evidence type="ECO:0000313" key="6">
    <source>
        <dbReference type="EMBL" id="NVE94656.1"/>
    </source>
</evidence>
<comment type="caution">
    <text evidence="6">The sequence shown here is derived from an EMBL/GenBank/DDBJ whole genome shotgun (WGS) entry which is preliminary data.</text>
</comment>
<keyword evidence="4" id="KW-0520">NAD</keyword>
<dbReference type="AlphaFoldDB" id="A0A850HCJ8"/>
<dbReference type="GO" id="GO:0008168">
    <property type="term" value="F:methyltransferase activity"/>
    <property type="evidence" value="ECO:0007669"/>
    <property type="project" value="InterPro"/>
</dbReference>
<name>A0A850HCJ8_9SPHN</name>
<dbReference type="GO" id="GO:0004325">
    <property type="term" value="F:ferrochelatase activity"/>
    <property type="evidence" value="ECO:0007669"/>
    <property type="project" value="InterPro"/>
</dbReference>
<evidence type="ECO:0000256" key="5">
    <source>
        <dbReference type="ARBA" id="ARBA00023244"/>
    </source>
</evidence>
<gene>
    <name evidence="6" type="ORF">HUO12_07065</name>
</gene>
<proteinExistence type="predicted"/>
<dbReference type="RefSeq" id="WP_176272910.1">
    <property type="nucleotide sequence ID" value="NZ_JABWTA010000001.1"/>
</dbReference>
<dbReference type="InterPro" id="IPR006367">
    <property type="entry name" value="Sirohaem_synthase_N"/>
</dbReference>
<dbReference type="NCBIfam" id="TIGR01470">
    <property type="entry name" value="cysG_Nterm"/>
    <property type="match status" value="1"/>
</dbReference>
<dbReference type="SUPFAM" id="SSF75615">
    <property type="entry name" value="Siroheme synthase middle domains-like"/>
    <property type="match status" value="1"/>
</dbReference>
<dbReference type="PANTHER" id="PTHR35330:SF1">
    <property type="entry name" value="SIROHEME BIOSYNTHESIS PROTEIN MET8"/>
    <property type="match status" value="1"/>
</dbReference>
<dbReference type="UniPathway" id="UPA00262">
    <property type="reaction ID" value="UER00222"/>
</dbReference>
<dbReference type="GO" id="GO:0019354">
    <property type="term" value="P:siroheme biosynthetic process"/>
    <property type="evidence" value="ECO:0007669"/>
    <property type="project" value="UniProtKB-UniPathway"/>
</dbReference>
<evidence type="ECO:0000256" key="2">
    <source>
        <dbReference type="ARBA" id="ARBA00012400"/>
    </source>
</evidence>
<dbReference type="GO" id="GO:0043115">
    <property type="term" value="F:precorrin-2 dehydrogenase activity"/>
    <property type="evidence" value="ECO:0007669"/>
    <property type="project" value="UniProtKB-EC"/>
</dbReference>
<dbReference type="SUPFAM" id="SSF53790">
    <property type="entry name" value="Tetrapyrrole methylase"/>
    <property type="match status" value="1"/>
</dbReference>
<keyword evidence="3" id="KW-0560">Oxidoreductase</keyword>
<sequence length="276" mass="29927">MHSLPLFHRIKGQPVLLLGDGEAAKAKRQLIERAGGLPVDDQQRAIDEGVRIAFVAYEDDGACEVAAINLRCAGMIVNVVDRPDLCDFTTPSLLDRDPVIIAVGTGGASAGLAKHLRLRLEKLLPQPLGKLAETLFNMRDALRAKFPEGLDRRRALDEALREGGALDPFADGSAERAQDWLNGALEKPAQTEEIVLISNDPDDLTLRQARWLGEADTVVLCGAVPETILIRARADAVRISGEDYDKMALNRQEEQVGDIHPLALQGLTVILHASDG</sequence>
<dbReference type="InterPro" id="IPR035996">
    <property type="entry name" value="4pyrrol_Methylase_sf"/>
</dbReference>
<evidence type="ECO:0000313" key="7">
    <source>
        <dbReference type="Proteomes" id="UP000546031"/>
    </source>
</evidence>
<dbReference type="EC" id="1.3.1.76" evidence="2"/>
<organism evidence="6 7">
    <name type="scientific">Altererythrobacter lutimaris</name>
    <dbReference type="NCBI Taxonomy" id="2743979"/>
    <lineage>
        <taxon>Bacteria</taxon>
        <taxon>Pseudomonadati</taxon>
        <taxon>Pseudomonadota</taxon>
        <taxon>Alphaproteobacteria</taxon>
        <taxon>Sphingomonadales</taxon>
        <taxon>Erythrobacteraceae</taxon>
        <taxon>Altererythrobacter</taxon>
    </lineage>
</organism>
<accession>A0A850HCJ8</accession>
<dbReference type="PANTHER" id="PTHR35330">
    <property type="entry name" value="SIROHEME BIOSYNTHESIS PROTEIN MET8"/>
    <property type="match status" value="1"/>
</dbReference>
<keyword evidence="7" id="KW-1185">Reference proteome</keyword>
<dbReference type="Gene3D" id="3.30.160.110">
    <property type="entry name" value="Siroheme synthase, domain 2"/>
    <property type="match status" value="1"/>
</dbReference>
<evidence type="ECO:0000256" key="3">
    <source>
        <dbReference type="ARBA" id="ARBA00023002"/>
    </source>
</evidence>
<reference evidence="6 7" key="1">
    <citation type="submission" date="2020-06" db="EMBL/GenBank/DDBJ databases">
        <title>Altererythrobacter lutimaris sp. nov., a marine bacterium isolated from a tidal flat.</title>
        <authorList>
            <person name="Kim D."/>
            <person name="Yoo Y."/>
            <person name="Kim J.-J."/>
        </authorList>
    </citation>
    <scope>NUCLEOTIDE SEQUENCE [LARGE SCALE GENOMIC DNA]</scope>
    <source>
        <strain evidence="6 7">JGD-16</strain>
    </source>
</reference>
<protein>
    <recommendedName>
        <fullName evidence="2">precorrin-2 dehydrogenase</fullName>
        <ecNumber evidence="2">1.3.1.76</ecNumber>
    </recommendedName>
</protein>
<dbReference type="EMBL" id="JABWTA010000001">
    <property type="protein sequence ID" value="NVE94656.1"/>
    <property type="molecule type" value="Genomic_DNA"/>
</dbReference>
<keyword evidence="5" id="KW-0627">Porphyrin biosynthesis</keyword>
<comment type="pathway">
    <text evidence="1">Porphyrin-containing compound metabolism; siroheme biosynthesis; sirohydrochlorin from precorrin-2: step 1/1.</text>
</comment>